<dbReference type="GO" id="GO:0004534">
    <property type="term" value="F:5'-3' RNA exonuclease activity"/>
    <property type="evidence" value="ECO:0007669"/>
    <property type="project" value="TreeGrafter"/>
</dbReference>
<dbReference type="GO" id="GO:0000956">
    <property type="term" value="P:nuclear-transcribed mRNA catabolic process"/>
    <property type="evidence" value="ECO:0007669"/>
    <property type="project" value="TreeGrafter"/>
</dbReference>
<evidence type="ECO:0000256" key="1">
    <source>
        <dbReference type="ARBA" id="ARBA00038299"/>
    </source>
</evidence>
<dbReference type="EMBL" id="MN740318">
    <property type="protein sequence ID" value="QHT99871.1"/>
    <property type="molecule type" value="Genomic_DNA"/>
</dbReference>
<dbReference type="Gene3D" id="3.40.50.12390">
    <property type="match status" value="1"/>
</dbReference>
<dbReference type="GO" id="GO:0003723">
    <property type="term" value="F:RNA binding"/>
    <property type="evidence" value="ECO:0007669"/>
    <property type="project" value="TreeGrafter"/>
</dbReference>
<evidence type="ECO:0000313" key="3">
    <source>
        <dbReference type="EMBL" id="QHT99871.1"/>
    </source>
</evidence>
<feature type="domain" description="Xrn1 N-terminal" evidence="2">
    <location>
        <begin position="1"/>
        <end position="89"/>
    </location>
</feature>
<feature type="domain" description="Xrn1 N-terminal" evidence="2">
    <location>
        <begin position="93"/>
        <end position="176"/>
    </location>
</feature>
<name>A0A6C0J2J8_9ZZZZ</name>
<accession>A0A6C0J2J8</accession>
<dbReference type="AlphaFoldDB" id="A0A6C0J2J8"/>
<sequence length="390" mass="45204">MGIPYFVASLLRKHKHIQKKYELFECDLFGIDFNCFIHTFLKEEDPIGSVVRALKDYLKRIYAKHIYIAFDGLVPYAKIVQQRYRRFRKPDSVTTFDKNLISPGTEYMLALEKELRLQFSHCTISGTTENGEGEHKIFQWARRLGGGRLGIYGLDADLVLIALAQHQLGDIFLLRDDNALSVSALAAVLPLPVDEYVKRSVLCFGNDFMPTLAMFSLREDGLGRALKYDLAEGAKIESRTLVDRNAVRDSHALEARHGLRLDGVLDWTPVVYAFWKTYMWTLEYFTTSEVPDWCWFYPYAEAPLVQTLMDLDEPMEFEWDHPEPPFGIKEQLDFILPGRGVYPDEMYDEKTETRPLWMKRYVWEADPLISLPWVPGTTLTEVRQWKFGSA</sequence>
<dbReference type="InterPro" id="IPR004859">
    <property type="entry name" value="Xrn1_N"/>
</dbReference>
<dbReference type="GO" id="GO:0005634">
    <property type="term" value="C:nucleus"/>
    <property type="evidence" value="ECO:0007669"/>
    <property type="project" value="TreeGrafter"/>
</dbReference>
<dbReference type="Pfam" id="PF03159">
    <property type="entry name" value="XRN_N"/>
    <property type="match status" value="2"/>
</dbReference>
<evidence type="ECO:0000259" key="2">
    <source>
        <dbReference type="Pfam" id="PF03159"/>
    </source>
</evidence>
<dbReference type="InterPro" id="IPR027073">
    <property type="entry name" value="5_3_exoribonuclease"/>
</dbReference>
<reference evidence="3" key="1">
    <citation type="journal article" date="2020" name="Nature">
        <title>Giant virus diversity and host interactions through global metagenomics.</title>
        <authorList>
            <person name="Schulz F."/>
            <person name="Roux S."/>
            <person name="Paez-Espino D."/>
            <person name="Jungbluth S."/>
            <person name="Walsh D.A."/>
            <person name="Denef V.J."/>
            <person name="McMahon K.D."/>
            <person name="Konstantinidis K.T."/>
            <person name="Eloe-Fadrosh E.A."/>
            <person name="Kyrpides N.C."/>
            <person name="Woyke T."/>
        </authorList>
    </citation>
    <scope>NUCLEOTIDE SEQUENCE</scope>
    <source>
        <strain evidence="3">GVMAG-M-3300025778-1</strain>
    </source>
</reference>
<comment type="similarity">
    <text evidence="1">Belongs to the 5'-3' exonuclease family.</text>
</comment>
<protein>
    <recommendedName>
        <fullName evidence="2">Xrn1 N-terminal domain-containing protein</fullName>
    </recommendedName>
</protein>
<dbReference type="PANTHER" id="PTHR12341:SF7">
    <property type="entry name" value="5'-3' EXORIBONUCLEASE 1"/>
    <property type="match status" value="1"/>
</dbReference>
<proteinExistence type="inferred from homology"/>
<organism evidence="3">
    <name type="scientific">viral metagenome</name>
    <dbReference type="NCBI Taxonomy" id="1070528"/>
    <lineage>
        <taxon>unclassified sequences</taxon>
        <taxon>metagenomes</taxon>
        <taxon>organismal metagenomes</taxon>
    </lineage>
</organism>
<dbReference type="PANTHER" id="PTHR12341">
    <property type="entry name" value="5'-&gt;3' EXORIBONUCLEASE"/>
    <property type="match status" value="1"/>
</dbReference>